<feature type="region of interest" description="Disordered" evidence="1">
    <location>
        <begin position="1"/>
        <end position="65"/>
    </location>
</feature>
<comment type="caution">
    <text evidence="2">The sequence shown here is derived from an EMBL/GenBank/DDBJ whole genome shotgun (WGS) entry which is preliminary data.</text>
</comment>
<evidence type="ECO:0000313" key="3">
    <source>
        <dbReference type="Proteomes" id="UP000324222"/>
    </source>
</evidence>
<reference evidence="2 3" key="1">
    <citation type="submission" date="2019-05" db="EMBL/GenBank/DDBJ databases">
        <title>Another draft genome of Portunus trituberculatus and its Hox gene families provides insights of decapod evolution.</title>
        <authorList>
            <person name="Jeong J.-H."/>
            <person name="Song I."/>
            <person name="Kim S."/>
            <person name="Choi T."/>
            <person name="Kim D."/>
            <person name="Ryu S."/>
            <person name="Kim W."/>
        </authorList>
    </citation>
    <scope>NUCLEOTIDE SEQUENCE [LARGE SCALE GENOMIC DNA]</scope>
    <source>
        <tissue evidence="2">Muscle</tissue>
    </source>
</reference>
<evidence type="ECO:0000256" key="1">
    <source>
        <dbReference type="SAM" id="MobiDB-lite"/>
    </source>
</evidence>
<organism evidence="2 3">
    <name type="scientific">Portunus trituberculatus</name>
    <name type="common">Swimming crab</name>
    <name type="synonym">Neptunus trituberculatus</name>
    <dbReference type="NCBI Taxonomy" id="210409"/>
    <lineage>
        <taxon>Eukaryota</taxon>
        <taxon>Metazoa</taxon>
        <taxon>Ecdysozoa</taxon>
        <taxon>Arthropoda</taxon>
        <taxon>Crustacea</taxon>
        <taxon>Multicrustacea</taxon>
        <taxon>Malacostraca</taxon>
        <taxon>Eumalacostraca</taxon>
        <taxon>Eucarida</taxon>
        <taxon>Decapoda</taxon>
        <taxon>Pleocyemata</taxon>
        <taxon>Brachyura</taxon>
        <taxon>Eubrachyura</taxon>
        <taxon>Portunoidea</taxon>
        <taxon>Portunidae</taxon>
        <taxon>Portuninae</taxon>
        <taxon>Portunus</taxon>
    </lineage>
</organism>
<gene>
    <name evidence="2" type="ORF">E2C01_054102</name>
</gene>
<protein>
    <submittedName>
        <fullName evidence="2">Uncharacterized protein</fullName>
    </submittedName>
</protein>
<name>A0A5B7GR17_PORTR</name>
<dbReference type="Proteomes" id="UP000324222">
    <property type="component" value="Unassembled WGS sequence"/>
</dbReference>
<dbReference type="EMBL" id="VSRR010017145">
    <property type="protein sequence ID" value="MPC60066.1"/>
    <property type="molecule type" value="Genomic_DNA"/>
</dbReference>
<dbReference type="AlphaFoldDB" id="A0A5B7GR17"/>
<sequence length="65" mass="7531">MTKKKDDRKSSSGLDKVRRKNIGKERVKEKGTERVTPSMRKRRKKVGNTQEERRPDVIGCDEGIC</sequence>
<feature type="compositionally biased region" description="Basic and acidic residues" evidence="1">
    <location>
        <begin position="22"/>
        <end position="33"/>
    </location>
</feature>
<evidence type="ECO:0000313" key="2">
    <source>
        <dbReference type="EMBL" id="MPC60066.1"/>
    </source>
</evidence>
<accession>A0A5B7GR17</accession>
<feature type="compositionally biased region" description="Basic and acidic residues" evidence="1">
    <location>
        <begin position="1"/>
        <end position="10"/>
    </location>
</feature>
<proteinExistence type="predicted"/>
<keyword evidence="3" id="KW-1185">Reference proteome</keyword>